<dbReference type="Gene3D" id="3.20.20.210">
    <property type="match status" value="1"/>
</dbReference>
<proteinExistence type="predicted"/>
<name>A0ABR7EI75_9FIRM</name>
<dbReference type="Proteomes" id="UP000606889">
    <property type="component" value="Unassembled WGS sequence"/>
</dbReference>
<keyword evidence="3" id="KW-1185">Reference proteome</keyword>
<evidence type="ECO:0000313" key="2">
    <source>
        <dbReference type="EMBL" id="MBC5649486.1"/>
    </source>
</evidence>
<comment type="caution">
    <text evidence="2">The sequence shown here is derived from an EMBL/GenBank/DDBJ whole genome shotgun (WGS) entry which is preliminary data.</text>
</comment>
<dbReference type="PANTHER" id="PTHR47099">
    <property type="entry name" value="METHYLCOBAMIDE:COM METHYLTRANSFERASE MTBA"/>
    <property type="match status" value="1"/>
</dbReference>
<evidence type="ECO:0000259" key="1">
    <source>
        <dbReference type="Pfam" id="PF01208"/>
    </source>
</evidence>
<dbReference type="SUPFAM" id="SSF51726">
    <property type="entry name" value="UROD/MetE-like"/>
    <property type="match status" value="1"/>
</dbReference>
<reference evidence="2 3" key="1">
    <citation type="submission" date="2020-08" db="EMBL/GenBank/DDBJ databases">
        <title>Genome public.</title>
        <authorList>
            <person name="Liu C."/>
            <person name="Sun Q."/>
        </authorList>
    </citation>
    <scope>NUCLEOTIDE SEQUENCE [LARGE SCALE GENOMIC DNA]</scope>
    <source>
        <strain evidence="2 3">NSJ-35</strain>
    </source>
</reference>
<accession>A0ABR7EI75</accession>
<dbReference type="InterPro" id="IPR000257">
    <property type="entry name" value="Uroporphyrinogen_deCOase"/>
</dbReference>
<dbReference type="InterPro" id="IPR038071">
    <property type="entry name" value="UROD/MetE-like_sf"/>
</dbReference>
<dbReference type="RefSeq" id="WP_186858936.1">
    <property type="nucleotide sequence ID" value="NZ_JACOON010000008.1"/>
</dbReference>
<dbReference type="PANTHER" id="PTHR47099:SF1">
    <property type="entry name" value="METHYLCOBAMIDE:COM METHYLTRANSFERASE MTBA"/>
    <property type="match status" value="1"/>
</dbReference>
<dbReference type="InterPro" id="IPR052024">
    <property type="entry name" value="Methanogen_methyltrans"/>
</dbReference>
<evidence type="ECO:0000313" key="3">
    <source>
        <dbReference type="Proteomes" id="UP000606889"/>
    </source>
</evidence>
<protein>
    <recommendedName>
        <fullName evidence="1">Uroporphyrinogen decarboxylase (URO-D) domain-containing protein</fullName>
    </recommendedName>
</protein>
<sequence>MMTSRERFRLALEHKEADRVPIDVGGDMHNGVHDVAYRNLLEFLGERDEICYYDRIQHLAALKESVYERLHSDTRYLFANAPEGFEIRVEQDSSWHDEWGVKRINAGLYDEAVEAPLAECTMEKIKKYRIPDAADPSRFSGLREKAQNLYDTTDYAVIGGNAASLFYLPSEIVGYQEFMEKIALETKMMEALIDRILEWQIDFFGGYLDAIGEFIEMIWMGDDWGTQIAPLMSPGMFRDIFVKRYREFTAFVKKRANVKVALHSCGAVYWALEAFAEAGIDVVHPVQGDAEGLRDPYLLKKEFGNALVFYSNLRNQTVLPYGTVEEVERDVKLKIDALAPGGGYIMSGGHNIQADVPPENILAMIDTTLKYGAYPIKGGPKKL</sequence>
<gene>
    <name evidence="2" type="ORF">H8S18_14150</name>
</gene>
<dbReference type="Pfam" id="PF01208">
    <property type="entry name" value="URO-D"/>
    <property type="match status" value="1"/>
</dbReference>
<dbReference type="EMBL" id="JACOON010000008">
    <property type="protein sequence ID" value="MBC5649486.1"/>
    <property type="molecule type" value="Genomic_DNA"/>
</dbReference>
<feature type="domain" description="Uroporphyrinogen decarboxylase (URO-D)" evidence="1">
    <location>
        <begin position="121"/>
        <end position="368"/>
    </location>
</feature>
<organism evidence="2 3">
    <name type="scientific">Christensenella tenuis</name>
    <dbReference type="NCBI Taxonomy" id="2763033"/>
    <lineage>
        <taxon>Bacteria</taxon>
        <taxon>Bacillati</taxon>
        <taxon>Bacillota</taxon>
        <taxon>Clostridia</taxon>
        <taxon>Christensenellales</taxon>
        <taxon>Christensenellaceae</taxon>
        <taxon>Christensenella</taxon>
    </lineage>
</organism>